<feature type="transmembrane region" description="Helical" evidence="1">
    <location>
        <begin position="96"/>
        <end position="117"/>
    </location>
</feature>
<gene>
    <name evidence="2" type="ORF">Ga0123461_1423</name>
</gene>
<keyword evidence="3" id="KW-1185">Reference proteome</keyword>
<evidence type="ECO:0008006" key="4">
    <source>
        <dbReference type="Google" id="ProtNLM"/>
    </source>
</evidence>
<protein>
    <recommendedName>
        <fullName evidence="4">Signal transducing protein</fullName>
    </recommendedName>
</protein>
<dbReference type="AlphaFoldDB" id="A0A2K8KY07"/>
<keyword evidence="1" id="KW-1133">Transmembrane helix</keyword>
<evidence type="ECO:0000313" key="3">
    <source>
        <dbReference type="Proteomes" id="UP000231701"/>
    </source>
</evidence>
<evidence type="ECO:0000313" key="2">
    <source>
        <dbReference type="EMBL" id="ATX79837.1"/>
    </source>
</evidence>
<dbReference type="KEGG" id="maes:Ga0123461_1423"/>
<dbReference type="EMBL" id="CP018799">
    <property type="protein sequence ID" value="ATX79837.1"/>
    <property type="molecule type" value="Genomic_DNA"/>
</dbReference>
<dbReference type="RefSeq" id="WP_100277681.1">
    <property type="nucleotide sequence ID" value="NZ_CP018799.1"/>
</dbReference>
<organism evidence="2 3">
    <name type="scientific">Mariprofundus aestuarium</name>
    <dbReference type="NCBI Taxonomy" id="1921086"/>
    <lineage>
        <taxon>Bacteria</taxon>
        <taxon>Pseudomonadati</taxon>
        <taxon>Pseudomonadota</taxon>
        <taxon>Candidatius Mariprofundia</taxon>
        <taxon>Mariprofundales</taxon>
        <taxon>Mariprofundaceae</taxon>
        <taxon>Mariprofundus</taxon>
    </lineage>
</organism>
<evidence type="ECO:0000256" key="1">
    <source>
        <dbReference type="SAM" id="Phobius"/>
    </source>
</evidence>
<sequence>MAVRLFKLSNVPDDEAEDVRLLLSEHEVSFYETHAGGFGIGTPAIWLHDDEQFERASALIDSYQKQRYEEKHAEYESLREEGRHTTFLDIFKQHPVLVIVFLLVSLFILYASLSPFLNFGK</sequence>
<dbReference type="InterPro" id="IPR046162">
    <property type="entry name" value="DUF6164"/>
</dbReference>
<name>A0A2K8KY07_MARES</name>
<dbReference type="OrthoDB" id="5569385at2"/>
<proteinExistence type="predicted"/>
<dbReference type="Proteomes" id="UP000231701">
    <property type="component" value="Chromosome"/>
</dbReference>
<accession>A0A2K8KY07</accession>
<keyword evidence="1" id="KW-0472">Membrane</keyword>
<keyword evidence="1" id="KW-0812">Transmembrane</keyword>
<reference evidence="2 3" key="1">
    <citation type="submission" date="2016-12" db="EMBL/GenBank/DDBJ databases">
        <title>Isolation and genomic insights into novel planktonic Zetaproteobacteria from stratified waters of the Chesapeake Bay.</title>
        <authorList>
            <person name="McAllister S.M."/>
            <person name="Kato S."/>
            <person name="Chan C.S."/>
            <person name="Chiu B.K."/>
            <person name="Field E.K."/>
        </authorList>
    </citation>
    <scope>NUCLEOTIDE SEQUENCE [LARGE SCALE GENOMIC DNA]</scope>
    <source>
        <strain evidence="2 3">CP-5</strain>
    </source>
</reference>
<dbReference type="Pfam" id="PF19661">
    <property type="entry name" value="DUF6164"/>
    <property type="match status" value="1"/>
</dbReference>